<dbReference type="PANTHER" id="PTHR32097">
    <property type="entry name" value="CAMP-BINDING PROTEIN 1-RELATED"/>
    <property type="match status" value="1"/>
</dbReference>
<evidence type="ECO:0000313" key="2">
    <source>
        <dbReference type="EMBL" id="MFD2170337.1"/>
    </source>
</evidence>
<gene>
    <name evidence="2" type="ORF">ACFSOY_10030</name>
</gene>
<reference evidence="3" key="1">
    <citation type="journal article" date="2019" name="Int. J. Syst. Evol. Microbiol.">
        <title>The Global Catalogue of Microorganisms (GCM) 10K type strain sequencing project: providing services to taxonomists for standard genome sequencing and annotation.</title>
        <authorList>
            <consortium name="The Broad Institute Genomics Platform"/>
            <consortium name="The Broad Institute Genome Sequencing Center for Infectious Disease"/>
            <person name="Wu L."/>
            <person name="Ma J."/>
        </authorList>
    </citation>
    <scope>NUCLEOTIDE SEQUENCE [LARGE SCALE GENOMIC DNA]</scope>
    <source>
        <strain evidence="3">CGMCC 1.13574</strain>
    </source>
</reference>
<evidence type="ECO:0000313" key="3">
    <source>
        <dbReference type="Proteomes" id="UP001597343"/>
    </source>
</evidence>
<dbReference type="Proteomes" id="UP001597343">
    <property type="component" value="Unassembled WGS sequence"/>
</dbReference>
<dbReference type="Pfam" id="PF02342">
    <property type="entry name" value="TerD"/>
    <property type="match status" value="1"/>
</dbReference>
<dbReference type="InterPro" id="IPR051324">
    <property type="entry name" value="Stress/Tellurium_Resist"/>
</dbReference>
<name>A0ABW4ZWH3_9BACL</name>
<proteinExistence type="predicted"/>
<dbReference type="InterPro" id="IPR003325">
    <property type="entry name" value="TerD"/>
</dbReference>
<evidence type="ECO:0000259" key="1">
    <source>
        <dbReference type="Pfam" id="PF02342"/>
    </source>
</evidence>
<dbReference type="Gene3D" id="2.60.60.30">
    <property type="entry name" value="sav2460 like domains"/>
    <property type="match status" value="2"/>
</dbReference>
<keyword evidence="3" id="KW-1185">Reference proteome</keyword>
<sequence length="394" mass="44055">MKLMRGQKVFVSKNRSLSNVNLYLGWSAGSQMDIDGAAFLLTDQGVCKRDEDFIFYGNPASVDRAVVHVKQEGTDKERIDLSLRELPSEIVRIAFTLTIHEGEKLGHSFKDVSNIYIRLVDPTTNEQLLCYEFGEDLLQEAAIVVGELYLYNGEWKFSTIGSGFNGGLAALCTHFGLEVEEEQEANTKIVNPALSEQPSTTIPITLDKLTLTKKEIVSIAKPSKVTAKLRWDNDKKDLDLYCLYVTKNGTNDKVYYRKLGDAATPPYITLDGDSRRAGTETITIHSTADLKYVLFCAYSALSNGFGSFKAMKARAEVDNHAGQTIVAPLLEKNKFSYWVAIAHIDFTDSQQMKISHVESYSKSFTERSPKLNDDGTFQMDAGPIEFKKVKKFKS</sequence>
<accession>A0ABW4ZWH3</accession>
<dbReference type="EMBL" id="JBHUIO010000005">
    <property type="protein sequence ID" value="MFD2170337.1"/>
    <property type="molecule type" value="Genomic_DNA"/>
</dbReference>
<dbReference type="CDD" id="cd06974">
    <property type="entry name" value="TerD_like"/>
    <property type="match status" value="1"/>
</dbReference>
<protein>
    <submittedName>
        <fullName evidence="2">TerD family protein</fullName>
    </submittedName>
</protein>
<feature type="domain" description="TerD" evidence="1">
    <location>
        <begin position="1"/>
        <end position="175"/>
    </location>
</feature>
<dbReference type="PANTHER" id="PTHR32097:SF17">
    <property type="entry name" value="CAMP-BINDING PROTEIN 1-RELATED"/>
    <property type="match status" value="1"/>
</dbReference>
<organism evidence="2 3">
    <name type="scientific">Tumebacillus lipolyticus</name>
    <dbReference type="NCBI Taxonomy" id="1280370"/>
    <lineage>
        <taxon>Bacteria</taxon>
        <taxon>Bacillati</taxon>
        <taxon>Bacillota</taxon>
        <taxon>Bacilli</taxon>
        <taxon>Bacillales</taxon>
        <taxon>Alicyclobacillaceae</taxon>
        <taxon>Tumebacillus</taxon>
    </lineage>
</organism>
<comment type="caution">
    <text evidence="2">The sequence shown here is derived from an EMBL/GenBank/DDBJ whole genome shotgun (WGS) entry which is preliminary data.</text>
</comment>
<dbReference type="RefSeq" id="WP_386046199.1">
    <property type="nucleotide sequence ID" value="NZ_JBHUIO010000005.1"/>
</dbReference>